<evidence type="ECO:0000256" key="4">
    <source>
        <dbReference type="ARBA" id="ARBA00022821"/>
    </source>
</evidence>
<proteinExistence type="inferred from homology"/>
<keyword evidence="3" id="KW-0812">Transmembrane</keyword>
<evidence type="ECO:0000256" key="6">
    <source>
        <dbReference type="ARBA" id="ARBA00023136"/>
    </source>
</evidence>
<evidence type="ECO:0000256" key="1">
    <source>
        <dbReference type="ARBA" id="ARBA00004141"/>
    </source>
</evidence>
<evidence type="ECO:0000256" key="5">
    <source>
        <dbReference type="ARBA" id="ARBA00022989"/>
    </source>
</evidence>
<comment type="caution">
    <text evidence="8">The sequence shown here is derived from an EMBL/GenBank/DDBJ whole genome shotgun (WGS) entry which is preliminary data.</text>
</comment>
<sequence>MVVLDLKLQGNQNLKENMFLQSQTSVCSADPSRFRFTHQTSFVKRHMGLSIAIGIRWILEIRTCHHGDGSRAPVVEPSNKYFWFNRLQWILFLIHLTLFQGNAMISNAFQMAHCLWTWLIVAFNLRLCFYESSCAATSLFHYML</sequence>
<protein>
    <submittedName>
        <fullName evidence="8">Uncharacterized protein</fullName>
    </submittedName>
</protein>
<reference evidence="8 9" key="1">
    <citation type="journal article" date="2014" name="Agronomy (Basel)">
        <title>A Draft Genome Sequence for Ensete ventricosum, the Drought-Tolerant Tree Against Hunger.</title>
        <authorList>
            <person name="Harrison J."/>
            <person name="Moore K.A."/>
            <person name="Paszkiewicz K."/>
            <person name="Jones T."/>
            <person name="Grant M."/>
            <person name="Ambacheew D."/>
            <person name="Muzemil S."/>
            <person name="Studholme D.J."/>
        </authorList>
    </citation>
    <scope>NUCLEOTIDE SEQUENCE [LARGE SCALE GENOMIC DNA]</scope>
</reference>
<dbReference type="PANTHER" id="PTHR31942:SF82">
    <property type="entry name" value="MLO PROTEIN HOMOLOG 1"/>
    <property type="match status" value="1"/>
</dbReference>
<evidence type="ECO:0000256" key="3">
    <source>
        <dbReference type="ARBA" id="ARBA00022692"/>
    </source>
</evidence>
<dbReference type="EMBL" id="AMZH03005906">
    <property type="protein sequence ID" value="RRT65175.1"/>
    <property type="molecule type" value="Genomic_DNA"/>
</dbReference>
<name>A0A426ZMM1_ENSVE</name>
<evidence type="ECO:0000313" key="8">
    <source>
        <dbReference type="EMBL" id="RRT65175.1"/>
    </source>
</evidence>
<dbReference type="GO" id="GO:0006952">
    <property type="term" value="P:defense response"/>
    <property type="evidence" value="ECO:0007669"/>
    <property type="project" value="UniProtKB-KW"/>
</dbReference>
<dbReference type="Proteomes" id="UP000287651">
    <property type="component" value="Unassembled WGS sequence"/>
</dbReference>
<organism evidence="8 9">
    <name type="scientific">Ensete ventricosum</name>
    <name type="common">Abyssinian banana</name>
    <name type="synonym">Musa ensete</name>
    <dbReference type="NCBI Taxonomy" id="4639"/>
    <lineage>
        <taxon>Eukaryota</taxon>
        <taxon>Viridiplantae</taxon>
        <taxon>Streptophyta</taxon>
        <taxon>Embryophyta</taxon>
        <taxon>Tracheophyta</taxon>
        <taxon>Spermatophyta</taxon>
        <taxon>Magnoliopsida</taxon>
        <taxon>Liliopsida</taxon>
        <taxon>Zingiberales</taxon>
        <taxon>Musaceae</taxon>
        <taxon>Ensete</taxon>
    </lineage>
</organism>
<dbReference type="InterPro" id="IPR004326">
    <property type="entry name" value="Mlo"/>
</dbReference>
<accession>A0A426ZMM1</accession>
<gene>
    <name evidence="8" type="ORF">B296_00041238</name>
</gene>
<evidence type="ECO:0000256" key="7">
    <source>
        <dbReference type="ARBA" id="ARBA00023265"/>
    </source>
</evidence>
<comment type="subcellular location">
    <subcellularLocation>
        <location evidence="1">Membrane</location>
        <topology evidence="1">Multi-pass membrane protein</topology>
    </subcellularLocation>
</comment>
<evidence type="ECO:0000313" key="9">
    <source>
        <dbReference type="Proteomes" id="UP000287651"/>
    </source>
</evidence>
<evidence type="ECO:0000256" key="2">
    <source>
        <dbReference type="ARBA" id="ARBA00006574"/>
    </source>
</evidence>
<dbReference type="PANTHER" id="PTHR31942">
    <property type="entry name" value="MLO-LIKE PROTEIN 1"/>
    <property type="match status" value="1"/>
</dbReference>
<dbReference type="AlphaFoldDB" id="A0A426ZMM1"/>
<dbReference type="Pfam" id="PF03094">
    <property type="entry name" value="Mlo"/>
    <property type="match status" value="1"/>
</dbReference>
<keyword evidence="6" id="KW-0472">Membrane</keyword>
<keyword evidence="4" id="KW-0611">Plant defense</keyword>
<comment type="similarity">
    <text evidence="2">Belongs to the MLO family.</text>
</comment>
<keyword evidence="7" id="KW-0568">Pathogenesis-related protein</keyword>
<dbReference type="GO" id="GO:0016020">
    <property type="term" value="C:membrane"/>
    <property type="evidence" value="ECO:0007669"/>
    <property type="project" value="UniProtKB-SubCell"/>
</dbReference>
<keyword evidence="5" id="KW-1133">Transmembrane helix</keyword>